<protein>
    <recommendedName>
        <fullName evidence="7">Glutamyl-tRNA(Gln) amidotransferase subunit A, mitochondrial</fullName>
        <shortName evidence="7">Glu-AdT subunit A</shortName>
        <ecNumber evidence="7">6.3.5.7</ecNumber>
    </recommendedName>
</protein>
<dbReference type="InterPro" id="IPR036928">
    <property type="entry name" value="AS_sf"/>
</dbReference>
<dbReference type="InterPro" id="IPR020556">
    <property type="entry name" value="Amidase_CS"/>
</dbReference>
<feature type="compositionally biased region" description="Basic and acidic residues" evidence="9">
    <location>
        <begin position="459"/>
        <end position="470"/>
    </location>
</feature>
<dbReference type="InterPro" id="IPR023631">
    <property type="entry name" value="Amidase_dom"/>
</dbReference>
<dbReference type="PROSITE" id="PS00571">
    <property type="entry name" value="AMIDASES"/>
    <property type="match status" value="1"/>
</dbReference>
<feature type="compositionally biased region" description="Acidic residues" evidence="9">
    <location>
        <begin position="431"/>
        <end position="458"/>
    </location>
</feature>
<feature type="compositionally biased region" description="Polar residues" evidence="9">
    <location>
        <begin position="471"/>
        <end position="485"/>
    </location>
</feature>
<keyword evidence="7" id="KW-0496">Mitochondrion</keyword>
<evidence type="ECO:0000256" key="5">
    <source>
        <dbReference type="ARBA" id="ARBA00022917"/>
    </source>
</evidence>
<dbReference type="GO" id="GO:0005739">
    <property type="term" value="C:mitochondrion"/>
    <property type="evidence" value="ECO:0007669"/>
    <property type="project" value="UniProtKB-SubCell"/>
</dbReference>
<feature type="region of interest" description="Disordered" evidence="9">
    <location>
        <begin position="287"/>
        <end position="363"/>
    </location>
</feature>
<gene>
    <name evidence="11" type="primary">HER2</name>
    <name evidence="11" type="ORF">DFQ27_008380</name>
</gene>
<evidence type="ECO:0000256" key="8">
    <source>
        <dbReference type="SAM" id="Coils"/>
    </source>
</evidence>
<dbReference type="PANTHER" id="PTHR11895:SF7">
    <property type="entry name" value="GLUTAMYL-TRNA(GLN) AMIDOTRANSFERASE SUBUNIT A, MITOCHONDRIAL"/>
    <property type="match status" value="1"/>
</dbReference>
<feature type="domain" description="Amidase" evidence="10">
    <location>
        <begin position="601"/>
        <end position="1089"/>
    </location>
</feature>
<evidence type="ECO:0000259" key="10">
    <source>
        <dbReference type="Pfam" id="PF01425"/>
    </source>
</evidence>
<keyword evidence="8" id="KW-0175">Coiled coil</keyword>
<feature type="compositionally biased region" description="Basic and acidic residues" evidence="9">
    <location>
        <begin position="335"/>
        <end position="363"/>
    </location>
</feature>
<evidence type="ECO:0000256" key="7">
    <source>
        <dbReference type="HAMAP-Rule" id="MF_03150"/>
    </source>
</evidence>
<dbReference type="InterPro" id="IPR004412">
    <property type="entry name" value="GatA"/>
</dbReference>
<feature type="region of interest" description="Disordered" evidence="9">
    <location>
        <begin position="393"/>
        <end position="485"/>
    </location>
</feature>
<comment type="subcellular location">
    <subcellularLocation>
        <location evidence="7">Mitochondrion</location>
    </subcellularLocation>
</comment>
<dbReference type="Proteomes" id="UP000807716">
    <property type="component" value="Unassembled WGS sequence"/>
</dbReference>
<dbReference type="OrthoDB" id="421993at2759"/>
<comment type="caution">
    <text evidence="11">The sequence shown here is derived from an EMBL/GenBank/DDBJ whole genome shotgun (WGS) entry which is preliminary data.</text>
</comment>
<dbReference type="EC" id="6.3.5.7" evidence="7"/>
<keyword evidence="4 7" id="KW-0067">ATP-binding</keyword>
<feature type="region of interest" description="Disordered" evidence="9">
    <location>
        <begin position="125"/>
        <end position="154"/>
    </location>
</feature>
<keyword evidence="3 7" id="KW-0547">Nucleotide-binding</keyword>
<reference evidence="11" key="1">
    <citation type="journal article" date="2020" name="Fungal Divers.">
        <title>Resolving the Mortierellaceae phylogeny through synthesis of multi-gene phylogenetics and phylogenomics.</title>
        <authorList>
            <person name="Vandepol N."/>
            <person name="Liber J."/>
            <person name="Desiro A."/>
            <person name="Na H."/>
            <person name="Kennedy M."/>
            <person name="Barry K."/>
            <person name="Grigoriev I.V."/>
            <person name="Miller A.N."/>
            <person name="O'Donnell K."/>
            <person name="Stajich J.E."/>
            <person name="Bonito G."/>
        </authorList>
    </citation>
    <scope>NUCLEOTIDE SEQUENCE</scope>
    <source>
        <strain evidence="11">BC1065</strain>
    </source>
</reference>
<sequence length="1104" mass="119500">MKRSASEINAENEALEALLRDRVNSLTERLRVLTQQTKDVYDQTKTLANVFHEKQKRLYQIEDHLLRLQGKPGLSELYLENGSQPRRLTKELDDLRMGVKTLRRKFQAAGNVVATAGWWRHLHADTDTTNNNNNNNSTSTSATSSDASDDKPLSPVLVASPVSLTPTTRQGRSTISLQKIFTSPVSPTSTSFPWPHGSSASLVSPRDGTSRDPYHTSPASERANPSLGLRSPPPTPKTTSSTNPLFKGLGLAGLESKLHANLPSVHDHKDDHDPPVVMMATTTVDADKDIPPLLSGRPGTTDIVSDLRGPPAVKDGHVAPPSPVNTASDAEEEAFEHTNHKQARGGESEQSRRSTQEHQSDMADDAHIQDTMEETPCHVESSNAAISTAITTKETAALSDEGSDLIPVNKEGEGERDDDNHNDSNDTTKDNDDDDDSHDINDDNDNNSDNDDDWEEIKDDTPQPHTHDVPETSTSDLSHCDQQAQEQPAEQILGWTQRLWLFLVRIEYILLGTAVFGTTLPDNPIAFCTGFISAMTFAVVLVGRWLLRRGEEDSSAKTTSHKTHRVVFTSGRSSTPRYRALASSSPNRSPASTLSRRRAKTALDATEKYNKVINAFSDRTTPQVILREADESTARWVQNQQRSSIDGALIGVKMNICTETLRTTCGSKMLENFQSPFDATAVQLLKEAGVIIAGKTNMDEFGMGSYNVHSSEGVVVNPHDLVRRGIKDAEPRSPGGSSGGSAAAVAANMCFAALGSDTGGSVRLPGSYCGVVGFKPSYGRISRWGLVAYGSSLDCVGILARTVNDAKAVYDITSKEDPKDSTCLTKEQRDQIAAALGSMPTPASEASIDKPLSGIRIGVPKEYNIKELSKPATLLWRRGIRALKEAGATIVPVSLPRTKAALSSYFTLATAEASSNLQRYDGVRYGHQSEQPDEADSLYAHTRSEGFGSEVKRRIIAGTFVLTSGAYDNYFVRAQKARALIRCDFDNVFARPNVMTASLPGNVEDAQNSNDPARVHALLAPAAVTTAPKISQVLGEGVDPLSAYLDDVLTVPASLAGIPALSVPFGVCARDGQPLGLQVMAQYGDEEMVFTVSRVLEAVGKTMH</sequence>
<comment type="catalytic activity">
    <reaction evidence="6 7">
        <text>L-glutamyl-tRNA(Gln) + L-glutamine + ATP + H2O = L-glutaminyl-tRNA(Gln) + L-glutamate + ADP + phosphate + H(+)</text>
        <dbReference type="Rhea" id="RHEA:17521"/>
        <dbReference type="Rhea" id="RHEA-COMP:9681"/>
        <dbReference type="Rhea" id="RHEA-COMP:9684"/>
        <dbReference type="ChEBI" id="CHEBI:15377"/>
        <dbReference type="ChEBI" id="CHEBI:15378"/>
        <dbReference type="ChEBI" id="CHEBI:29985"/>
        <dbReference type="ChEBI" id="CHEBI:30616"/>
        <dbReference type="ChEBI" id="CHEBI:43474"/>
        <dbReference type="ChEBI" id="CHEBI:58359"/>
        <dbReference type="ChEBI" id="CHEBI:78520"/>
        <dbReference type="ChEBI" id="CHEBI:78521"/>
        <dbReference type="ChEBI" id="CHEBI:456216"/>
        <dbReference type="EC" id="6.3.5.7"/>
    </reaction>
</comment>
<dbReference type="SUPFAM" id="SSF75304">
    <property type="entry name" value="Amidase signature (AS) enzymes"/>
    <property type="match status" value="1"/>
</dbReference>
<evidence type="ECO:0000256" key="1">
    <source>
        <dbReference type="ARBA" id="ARBA00008069"/>
    </source>
</evidence>
<dbReference type="GO" id="GO:0030956">
    <property type="term" value="C:glutamyl-tRNA(Gln) amidotransferase complex"/>
    <property type="evidence" value="ECO:0007669"/>
    <property type="project" value="UniProtKB-UniRule"/>
</dbReference>
<feature type="active site" description="Charge relay system" evidence="7">
    <location>
        <position position="737"/>
    </location>
</feature>
<feature type="active site" description="Acyl-ester intermediate" evidence="7">
    <location>
        <position position="761"/>
    </location>
</feature>
<evidence type="ECO:0000313" key="12">
    <source>
        <dbReference type="Proteomes" id="UP000807716"/>
    </source>
</evidence>
<dbReference type="PANTHER" id="PTHR11895">
    <property type="entry name" value="TRANSAMIDASE"/>
    <property type="match status" value="1"/>
</dbReference>
<feature type="compositionally biased region" description="Basic and acidic residues" evidence="9">
    <location>
        <begin position="410"/>
        <end position="430"/>
    </location>
</feature>
<feature type="region of interest" description="Disordered" evidence="9">
    <location>
        <begin position="568"/>
        <end position="596"/>
    </location>
</feature>
<feature type="region of interest" description="Disordered" evidence="9">
    <location>
        <begin position="184"/>
        <end position="248"/>
    </location>
</feature>
<proteinExistence type="inferred from homology"/>
<comment type="subunit">
    <text evidence="7">Subunit of the heterotrimeric GatCAB amidotransferase (AdT) complex, composed of A, B and C subunits.</text>
</comment>
<evidence type="ECO:0000256" key="9">
    <source>
        <dbReference type="SAM" id="MobiDB-lite"/>
    </source>
</evidence>
<dbReference type="GO" id="GO:0070681">
    <property type="term" value="P:glutaminyl-tRNAGln biosynthesis via transamidation"/>
    <property type="evidence" value="ECO:0007669"/>
    <property type="project" value="UniProtKB-UniRule"/>
</dbReference>
<comment type="similarity">
    <text evidence="1 7">Belongs to the amidase family. GatA subfamily.</text>
</comment>
<dbReference type="GO" id="GO:0032543">
    <property type="term" value="P:mitochondrial translation"/>
    <property type="evidence" value="ECO:0007669"/>
    <property type="project" value="UniProtKB-UniRule"/>
</dbReference>
<feature type="compositionally biased region" description="Polar residues" evidence="9">
    <location>
        <begin position="570"/>
        <end position="594"/>
    </location>
</feature>
<keyword evidence="12" id="KW-1185">Reference proteome</keyword>
<dbReference type="Pfam" id="PF01425">
    <property type="entry name" value="Amidase"/>
    <property type="match status" value="1"/>
</dbReference>
<dbReference type="InterPro" id="IPR000120">
    <property type="entry name" value="Amidase"/>
</dbReference>
<dbReference type="HAMAP" id="MF_00120">
    <property type="entry name" value="GatA"/>
    <property type="match status" value="1"/>
</dbReference>
<evidence type="ECO:0000256" key="3">
    <source>
        <dbReference type="ARBA" id="ARBA00022741"/>
    </source>
</evidence>
<organism evidence="11 12">
    <name type="scientific">Actinomortierella ambigua</name>
    <dbReference type="NCBI Taxonomy" id="1343610"/>
    <lineage>
        <taxon>Eukaryota</taxon>
        <taxon>Fungi</taxon>
        <taxon>Fungi incertae sedis</taxon>
        <taxon>Mucoromycota</taxon>
        <taxon>Mortierellomycotina</taxon>
        <taxon>Mortierellomycetes</taxon>
        <taxon>Mortierellales</taxon>
        <taxon>Mortierellaceae</taxon>
        <taxon>Actinomortierella</taxon>
    </lineage>
</organism>
<name>A0A9P6QME0_9FUNG</name>
<evidence type="ECO:0000256" key="6">
    <source>
        <dbReference type="ARBA" id="ARBA00047407"/>
    </source>
</evidence>
<dbReference type="AlphaFoldDB" id="A0A9P6QME0"/>
<feature type="compositionally biased region" description="Low complexity" evidence="9">
    <location>
        <begin position="127"/>
        <end position="146"/>
    </location>
</feature>
<dbReference type="EMBL" id="JAAAJB010000007">
    <property type="protein sequence ID" value="KAG0270365.1"/>
    <property type="molecule type" value="Genomic_DNA"/>
</dbReference>
<comment type="function">
    <text evidence="7">Allows the formation of correctly charged Gln-tRNA(Gln) through the transamidation of misacylated Glu-tRNA(Gln) in the mitochondria. The reaction takes place in the presence of glutamine and ATP through an activated gamma-phospho-Glu-tRNA(Gln).</text>
</comment>
<dbReference type="GO" id="GO:0005524">
    <property type="term" value="F:ATP binding"/>
    <property type="evidence" value="ECO:0007669"/>
    <property type="project" value="UniProtKB-KW"/>
</dbReference>
<evidence type="ECO:0000256" key="2">
    <source>
        <dbReference type="ARBA" id="ARBA00022598"/>
    </source>
</evidence>
<evidence type="ECO:0000313" key="11">
    <source>
        <dbReference type="EMBL" id="KAG0270365.1"/>
    </source>
</evidence>
<dbReference type="GO" id="GO:0050567">
    <property type="term" value="F:glutaminyl-tRNA synthase (glutamine-hydrolyzing) activity"/>
    <property type="evidence" value="ECO:0007669"/>
    <property type="project" value="UniProtKB-UniRule"/>
</dbReference>
<keyword evidence="5 7" id="KW-0648">Protein biosynthesis</keyword>
<dbReference type="Gene3D" id="3.90.1300.10">
    <property type="entry name" value="Amidase signature (AS) domain"/>
    <property type="match status" value="1"/>
</dbReference>
<keyword evidence="2 7" id="KW-0436">Ligase</keyword>
<feature type="coiled-coil region" evidence="8">
    <location>
        <begin position="1"/>
        <end position="36"/>
    </location>
</feature>
<feature type="active site" description="Charge relay system" evidence="7">
    <location>
        <position position="653"/>
    </location>
</feature>
<feature type="compositionally biased region" description="Low complexity" evidence="9">
    <location>
        <begin position="184"/>
        <end position="195"/>
    </location>
</feature>
<accession>A0A9P6QME0</accession>
<evidence type="ECO:0000256" key="4">
    <source>
        <dbReference type="ARBA" id="ARBA00022840"/>
    </source>
</evidence>